<evidence type="ECO:0000256" key="2">
    <source>
        <dbReference type="ARBA" id="ARBA00022630"/>
    </source>
</evidence>
<keyword evidence="2 5" id="KW-0285">Flavoprotein</keyword>
<evidence type="ECO:0000256" key="4">
    <source>
        <dbReference type="ARBA" id="ARBA00022991"/>
    </source>
</evidence>
<evidence type="ECO:0000259" key="7">
    <source>
        <dbReference type="PROSITE" id="PS51645"/>
    </source>
</evidence>
<feature type="domain" description="Photolyase/cryptochrome alpha/beta" evidence="7">
    <location>
        <begin position="7"/>
        <end position="137"/>
    </location>
</feature>
<keyword evidence="4 6" id="KW-0157">Chromophore</keyword>
<dbReference type="PROSITE" id="PS51645">
    <property type="entry name" value="PHR_CRY_ALPHA_BETA"/>
    <property type="match status" value="1"/>
</dbReference>
<dbReference type="PANTHER" id="PTHR11455:SF9">
    <property type="entry name" value="CRYPTOCHROME CIRCADIAN CLOCK 5 ISOFORM X1"/>
    <property type="match status" value="1"/>
</dbReference>
<dbReference type="Proteomes" id="UP000324376">
    <property type="component" value="Unassembled WGS sequence"/>
</dbReference>
<dbReference type="GO" id="GO:0006139">
    <property type="term" value="P:nucleobase-containing compound metabolic process"/>
    <property type="evidence" value="ECO:0007669"/>
    <property type="project" value="UniProtKB-ARBA"/>
</dbReference>
<evidence type="ECO:0000256" key="1">
    <source>
        <dbReference type="ARBA" id="ARBA00001932"/>
    </source>
</evidence>
<dbReference type="GO" id="GO:0003904">
    <property type="term" value="F:deoxyribodipyrimidine photo-lyase activity"/>
    <property type="evidence" value="ECO:0007669"/>
    <property type="project" value="TreeGrafter"/>
</dbReference>
<dbReference type="InterPro" id="IPR005101">
    <property type="entry name" value="Cryptochr/Photolyase_FAD-bd"/>
</dbReference>
<feature type="binding site" evidence="5">
    <location>
        <position position="269"/>
    </location>
    <ligand>
        <name>FAD</name>
        <dbReference type="ChEBI" id="CHEBI:57692"/>
    </ligand>
</feature>
<accession>A0A5S5CD93</accession>
<gene>
    <name evidence="8" type="ORF">BD809_101499</name>
</gene>
<dbReference type="InterPro" id="IPR002081">
    <property type="entry name" value="Cryptochrome/DNA_photolyase_1"/>
</dbReference>
<evidence type="ECO:0000256" key="6">
    <source>
        <dbReference type="RuleBase" id="RU004182"/>
    </source>
</evidence>
<feature type="binding site" evidence="5">
    <location>
        <position position="218"/>
    </location>
    <ligand>
        <name>FAD</name>
        <dbReference type="ChEBI" id="CHEBI:57692"/>
    </ligand>
</feature>
<keyword evidence="9" id="KW-1185">Reference proteome</keyword>
<proteinExistence type="inferred from homology"/>
<dbReference type="InterPro" id="IPR018394">
    <property type="entry name" value="DNA_photolyase_1_CS_C"/>
</dbReference>
<evidence type="ECO:0000256" key="5">
    <source>
        <dbReference type="PIRSR" id="PIRSR602081-1"/>
    </source>
</evidence>
<dbReference type="RefSeq" id="WP_148781360.1">
    <property type="nucleotide sequence ID" value="NZ_VNHU01000001.1"/>
</dbReference>
<dbReference type="GO" id="GO:0003677">
    <property type="term" value="F:DNA binding"/>
    <property type="evidence" value="ECO:0007669"/>
    <property type="project" value="TreeGrafter"/>
</dbReference>
<dbReference type="Pfam" id="PF03441">
    <property type="entry name" value="FAD_binding_7"/>
    <property type="match status" value="1"/>
</dbReference>
<dbReference type="GO" id="GO:0071949">
    <property type="term" value="F:FAD binding"/>
    <property type="evidence" value="ECO:0007669"/>
    <property type="project" value="TreeGrafter"/>
</dbReference>
<name>A0A5S5CD93_9FLAO</name>
<dbReference type="PANTHER" id="PTHR11455">
    <property type="entry name" value="CRYPTOCHROME"/>
    <property type="match status" value="1"/>
</dbReference>
<protein>
    <submittedName>
        <fullName evidence="8">Deoxyribodipyrimidine photo-lyase family protein (Cryptochrome)</fullName>
    </submittedName>
</protein>
<reference evidence="8 9" key="1">
    <citation type="submission" date="2019-07" db="EMBL/GenBank/DDBJ databases">
        <title>Genomic Encyclopedia of Archaeal and Bacterial Type Strains, Phase II (KMG-II): from individual species to whole genera.</title>
        <authorList>
            <person name="Goeker M."/>
        </authorList>
    </citation>
    <scope>NUCLEOTIDE SEQUENCE [LARGE SCALE GENOMIC DNA]</scope>
    <source>
        <strain evidence="8 9">DSM 17527</strain>
    </source>
</reference>
<evidence type="ECO:0000256" key="3">
    <source>
        <dbReference type="ARBA" id="ARBA00022827"/>
    </source>
</evidence>
<comment type="similarity">
    <text evidence="6">Belongs to the DNA photolyase family.</text>
</comment>
<dbReference type="EMBL" id="VNHU01000001">
    <property type="protein sequence ID" value="TYP77345.1"/>
    <property type="molecule type" value="Genomic_DNA"/>
</dbReference>
<dbReference type="InterPro" id="IPR036134">
    <property type="entry name" value="Crypto/Photolyase_FAD-like_sf"/>
</dbReference>
<dbReference type="Gene3D" id="1.25.40.80">
    <property type="match status" value="1"/>
</dbReference>
<dbReference type="Gene3D" id="1.10.579.10">
    <property type="entry name" value="DNA Cyclobutane Dipyrimidine Photolyase, subunit A, domain 3"/>
    <property type="match status" value="1"/>
</dbReference>
<dbReference type="GO" id="GO:0006950">
    <property type="term" value="P:response to stress"/>
    <property type="evidence" value="ECO:0007669"/>
    <property type="project" value="UniProtKB-ARBA"/>
</dbReference>
<dbReference type="Gene3D" id="3.40.50.620">
    <property type="entry name" value="HUPs"/>
    <property type="match status" value="1"/>
</dbReference>
<dbReference type="InterPro" id="IPR036155">
    <property type="entry name" value="Crypto/Photolyase_N_sf"/>
</dbReference>
<sequence length="494" mass="58866">MRIEKEEINVVWFKRDLRLLDNEAVYNAIQSKTPTLLLYVFEHSLLEDKHYSERHWNFVKQSLIVINEQLVPYNTKLLTVLSEITSVISTLQQFWKIKTVFSHQETGIRLTFDRDKNFSRFCKNNRISWKQHINNGVFRGEKDRKHWKEKWIEYMQRPLLDFKPNPSSFIPLETIDNLNKYFNSARLETKQNPLMQLGGSVMAERYMISFFDERIQNYNAHISKPALARKGCSRLSPYLAWGNLSVRQVFQYAKEKRKTSVYKKQIDSFTSRLRWQAHFIQKFEMEDTMEFESINKGYHKLKKQVSDDYKIAWKTGQTGYPLIDACMRCLNETGYLNFRMRALVVSFFTHNLWQPWQEATSHLSQMFLDFEPGIHFPQLQMQAGETGTNMLRIYNPVKNSIEHDPRGDFIKKWVSELRDIPSQFIHEPYKMTALDQKFNDFVIGVDYPKPIVALSPTRKHASYTLWRLRDDELVKEESLRILRKHTLPDRKAFD</sequence>
<dbReference type="OrthoDB" id="9772484at2"/>
<comment type="cofactor">
    <cofactor evidence="5">
        <name>FAD</name>
        <dbReference type="ChEBI" id="CHEBI:57692"/>
    </cofactor>
    <text evidence="5">Binds 1 FAD per subunit.</text>
</comment>
<dbReference type="InterPro" id="IPR006050">
    <property type="entry name" value="DNA_photolyase_N"/>
</dbReference>
<dbReference type="SUPFAM" id="SSF52425">
    <property type="entry name" value="Cryptochrome/photolyase, N-terminal domain"/>
    <property type="match status" value="1"/>
</dbReference>
<dbReference type="SUPFAM" id="SSF48173">
    <property type="entry name" value="Cryptochrome/photolyase FAD-binding domain"/>
    <property type="match status" value="1"/>
</dbReference>
<dbReference type="InterPro" id="IPR014729">
    <property type="entry name" value="Rossmann-like_a/b/a_fold"/>
</dbReference>
<keyword evidence="8" id="KW-0456">Lyase</keyword>
<dbReference type="GO" id="GO:0009416">
    <property type="term" value="P:response to light stimulus"/>
    <property type="evidence" value="ECO:0007669"/>
    <property type="project" value="TreeGrafter"/>
</dbReference>
<comment type="cofactor">
    <cofactor evidence="1">
        <name>(6R)-5,10-methylene-5,6,7,8-tetrahydrofolate</name>
        <dbReference type="ChEBI" id="CHEBI:15636"/>
    </cofactor>
</comment>
<keyword evidence="3 5" id="KW-0274">FAD</keyword>
<dbReference type="Pfam" id="PF00875">
    <property type="entry name" value="DNA_photolyase"/>
    <property type="match status" value="1"/>
</dbReference>
<dbReference type="PROSITE" id="PS00394">
    <property type="entry name" value="DNA_PHOTOLYASES_1_1"/>
    <property type="match status" value="1"/>
</dbReference>
<dbReference type="PRINTS" id="PR00147">
    <property type="entry name" value="DNAPHOTLYASE"/>
</dbReference>
<evidence type="ECO:0000313" key="8">
    <source>
        <dbReference type="EMBL" id="TYP77345.1"/>
    </source>
</evidence>
<organism evidence="8 9">
    <name type="scientific">Aquimarina intermedia</name>
    <dbReference type="NCBI Taxonomy" id="350814"/>
    <lineage>
        <taxon>Bacteria</taxon>
        <taxon>Pseudomonadati</taxon>
        <taxon>Bacteroidota</taxon>
        <taxon>Flavobacteriia</taxon>
        <taxon>Flavobacteriales</taxon>
        <taxon>Flavobacteriaceae</taxon>
        <taxon>Aquimarina</taxon>
    </lineage>
</organism>
<evidence type="ECO:0000313" key="9">
    <source>
        <dbReference type="Proteomes" id="UP000324376"/>
    </source>
</evidence>
<comment type="caution">
    <text evidence="8">The sequence shown here is derived from an EMBL/GenBank/DDBJ whole genome shotgun (WGS) entry which is preliminary data.</text>
</comment>
<dbReference type="AlphaFoldDB" id="A0A5S5CD93"/>